<dbReference type="PANTHER" id="PTHR22911:SF6">
    <property type="entry name" value="SOLUTE CARRIER FAMILY 35 MEMBER G1"/>
    <property type="match status" value="1"/>
</dbReference>
<feature type="transmembrane region" description="Helical" evidence="6">
    <location>
        <begin position="235"/>
        <end position="256"/>
    </location>
</feature>
<dbReference type="PANTHER" id="PTHR22911">
    <property type="entry name" value="ACYL-MALONYL CONDENSING ENZYME-RELATED"/>
    <property type="match status" value="1"/>
</dbReference>
<reference evidence="8 9" key="1">
    <citation type="journal article" date="2018" name="Int. J. Syst. Evol. Microbiol.">
        <title>Mesosutterella multiformis gen. nov., sp. nov., a member of the family Sutterellaceae and Sutterella megalosphaeroides sp. nov., isolated from human faeces.</title>
        <authorList>
            <person name="Sakamoto M."/>
            <person name="Ikeyama N."/>
            <person name="Kunihiro T."/>
            <person name="Iino T."/>
            <person name="Yuki M."/>
            <person name="Ohkuma M."/>
        </authorList>
    </citation>
    <scope>NUCLEOTIDE SEQUENCE [LARGE SCALE GENOMIC DNA]</scope>
    <source>
        <strain evidence="8 9">6FBBBH3</strain>
    </source>
</reference>
<dbReference type="SUPFAM" id="SSF103481">
    <property type="entry name" value="Multidrug resistance efflux transporter EmrE"/>
    <property type="match status" value="2"/>
</dbReference>
<comment type="subcellular location">
    <subcellularLocation>
        <location evidence="1">Membrane</location>
        <topology evidence="1">Multi-pass membrane protein</topology>
    </subcellularLocation>
</comment>
<dbReference type="InterPro" id="IPR037185">
    <property type="entry name" value="EmrE-like"/>
</dbReference>
<feature type="transmembrane region" description="Helical" evidence="6">
    <location>
        <begin position="262"/>
        <end position="282"/>
    </location>
</feature>
<dbReference type="InterPro" id="IPR000620">
    <property type="entry name" value="EamA_dom"/>
</dbReference>
<dbReference type="EMBL" id="AP018786">
    <property type="protein sequence ID" value="BBF23672.1"/>
    <property type="molecule type" value="Genomic_DNA"/>
</dbReference>
<feature type="transmembrane region" description="Helical" evidence="6">
    <location>
        <begin position="93"/>
        <end position="111"/>
    </location>
</feature>
<evidence type="ECO:0000256" key="1">
    <source>
        <dbReference type="ARBA" id="ARBA00004141"/>
    </source>
</evidence>
<feature type="transmembrane region" description="Helical" evidence="6">
    <location>
        <begin position="118"/>
        <end position="138"/>
    </location>
</feature>
<organism evidence="8 9">
    <name type="scientific">Sutterella megalosphaeroides</name>
    <dbReference type="NCBI Taxonomy" id="2494234"/>
    <lineage>
        <taxon>Bacteria</taxon>
        <taxon>Pseudomonadati</taxon>
        <taxon>Pseudomonadota</taxon>
        <taxon>Betaproteobacteria</taxon>
        <taxon>Burkholderiales</taxon>
        <taxon>Sutterellaceae</taxon>
        <taxon>Sutterella</taxon>
    </lineage>
</organism>
<keyword evidence="3 6" id="KW-1133">Transmembrane helix</keyword>
<keyword evidence="2 6" id="KW-0812">Transmembrane</keyword>
<evidence type="ECO:0000256" key="4">
    <source>
        <dbReference type="ARBA" id="ARBA00023136"/>
    </source>
</evidence>
<dbReference type="AlphaFoldDB" id="A0A2Z6IBL0"/>
<evidence type="ECO:0000256" key="2">
    <source>
        <dbReference type="ARBA" id="ARBA00022692"/>
    </source>
</evidence>
<feature type="transmembrane region" description="Helical" evidence="6">
    <location>
        <begin position="202"/>
        <end position="223"/>
    </location>
</feature>
<evidence type="ECO:0000313" key="8">
    <source>
        <dbReference type="EMBL" id="BBF23672.1"/>
    </source>
</evidence>
<feature type="domain" description="EamA" evidence="7">
    <location>
        <begin position="4"/>
        <end position="135"/>
    </location>
</feature>
<evidence type="ECO:0000256" key="5">
    <source>
        <dbReference type="SAM" id="MobiDB-lite"/>
    </source>
</evidence>
<feature type="transmembrane region" description="Helical" evidence="6">
    <location>
        <begin position="144"/>
        <end position="162"/>
    </location>
</feature>
<evidence type="ECO:0000313" key="9">
    <source>
        <dbReference type="Proteomes" id="UP000271003"/>
    </source>
</evidence>
<feature type="transmembrane region" description="Helical" evidence="6">
    <location>
        <begin position="174"/>
        <end position="196"/>
    </location>
</feature>
<dbReference type="GO" id="GO:0016020">
    <property type="term" value="C:membrane"/>
    <property type="evidence" value="ECO:0007669"/>
    <property type="project" value="UniProtKB-SubCell"/>
</dbReference>
<gene>
    <name evidence="8" type="ORF">SUTMEG_15630</name>
</gene>
<evidence type="ECO:0000256" key="3">
    <source>
        <dbReference type="ARBA" id="ARBA00022989"/>
    </source>
</evidence>
<name>A0A2Z6IBL0_9BURK</name>
<dbReference type="RefSeq" id="WP_120177255.1">
    <property type="nucleotide sequence ID" value="NZ_AP018786.1"/>
</dbReference>
<dbReference type="Proteomes" id="UP000271003">
    <property type="component" value="Chromosome"/>
</dbReference>
<dbReference type="KEGG" id="sutt:SUTMEG_15630"/>
<feature type="region of interest" description="Disordered" evidence="5">
    <location>
        <begin position="284"/>
        <end position="307"/>
    </location>
</feature>
<dbReference type="OrthoDB" id="8524934at2"/>
<protein>
    <submittedName>
        <fullName evidence="8">Membrane protein</fullName>
    </submittedName>
</protein>
<evidence type="ECO:0000259" key="7">
    <source>
        <dbReference type="Pfam" id="PF00892"/>
    </source>
</evidence>
<accession>A0A2Z6IBL0</accession>
<dbReference type="Pfam" id="PF00892">
    <property type="entry name" value="EamA"/>
    <property type="match status" value="1"/>
</dbReference>
<evidence type="ECO:0000256" key="6">
    <source>
        <dbReference type="SAM" id="Phobius"/>
    </source>
</evidence>
<keyword evidence="4 6" id="KW-0472">Membrane</keyword>
<keyword evidence="9" id="KW-1185">Reference proteome</keyword>
<proteinExistence type="predicted"/>
<sequence length="307" mass="33176">MKQSLWALAAALLFSFMAAFVKLTSDQLGTLELVFYRSIFGVLSIGFFVWKSGLSVKTPYLGGHIKRSVLGTLSVALWFYTLGKLPFGTNMTLIYTTPLFMAANFIILALVKHQRAPWALVGAIVAGFAGIVIVLQPSFSNDDLIPALICLSVSLVDLAVYWQMKELGNLKEPSWRIVFYFTIFGSLFGFAGSWILEDGMHVPDAMATLGILGMGLCATLGQICTTRSYAYGNMLLSSCLGFSAIPFSAVISYFLFDETVTATALAGMSLIIAAGMTASVTTKRAEKAEEEKRAKEAAEKAAAEQTA</sequence>
<feature type="transmembrane region" description="Helical" evidence="6">
    <location>
        <begin position="34"/>
        <end position="56"/>
    </location>
</feature>